<reference evidence="1" key="1">
    <citation type="submission" date="2022-01" db="EMBL/GenBank/DDBJ databases">
        <authorList>
            <person name="Wang Y."/>
        </authorList>
    </citation>
    <scope>NUCLEOTIDE SEQUENCE</scope>
    <source>
        <strain evidence="1">WB101</strain>
    </source>
</reference>
<reference evidence="1" key="2">
    <citation type="submission" date="2024-05" db="EMBL/GenBank/DDBJ databases">
        <title>Rhodohalobacter halophilus gen. nov., sp. nov., a moderately halophilic member of the family Balneolaceae.</title>
        <authorList>
            <person name="Xia J."/>
        </authorList>
    </citation>
    <scope>NUCLEOTIDE SEQUENCE</scope>
    <source>
        <strain evidence="1">WB101</strain>
    </source>
</reference>
<name>A0ABS9KJW2_9BACT</name>
<evidence type="ECO:0000313" key="2">
    <source>
        <dbReference type="Proteomes" id="UP001165366"/>
    </source>
</evidence>
<dbReference type="Proteomes" id="UP001165366">
    <property type="component" value="Unassembled WGS sequence"/>
</dbReference>
<organism evidence="1 2">
    <name type="scientific">Rhodohalobacter sulfatireducens</name>
    <dbReference type="NCBI Taxonomy" id="2911366"/>
    <lineage>
        <taxon>Bacteria</taxon>
        <taxon>Pseudomonadati</taxon>
        <taxon>Balneolota</taxon>
        <taxon>Balneolia</taxon>
        <taxon>Balneolales</taxon>
        <taxon>Balneolaceae</taxon>
        <taxon>Rhodohalobacter</taxon>
    </lineage>
</organism>
<gene>
    <name evidence="1" type="ORF">L6773_21320</name>
</gene>
<dbReference type="SUPFAM" id="SSF46689">
    <property type="entry name" value="Homeodomain-like"/>
    <property type="match status" value="1"/>
</dbReference>
<dbReference type="EMBL" id="JAKLWS010000090">
    <property type="protein sequence ID" value="MCG2591119.1"/>
    <property type="molecule type" value="Genomic_DNA"/>
</dbReference>
<comment type="caution">
    <text evidence="1">The sequence shown here is derived from an EMBL/GenBank/DDBJ whole genome shotgun (WGS) entry which is preliminary data.</text>
</comment>
<proteinExistence type="predicted"/>
<protein>
    <recommendedName>
        <fullName evidence="3">Transposase</fullName>
    </recommendedName>
</protein>
<dbReference type="InterPro" id="IPR036388">
    <property type="entry name" value="WH-like_DNA-bd_sf"/>
</dbReference>
<evidence type="ECO:0000313" key="1">
    <source>
        <dbReference type="EMBL" id="MCG2591119.1"/>
    </source>
</evidence>
<accession>A0ABS9KJW2</accession>
<dbReference type="RefSeq" id="WP_237856671.1">
    <property type="nucleotide sequence ID" value="NZ_JAKLWS010000090.1"/>
</dbReference>
<keyword evidence="2" id="KW-1185">Reference proteome</keyword>
<evidence type="ECO:0008006" key="3">
    <source>
        <dbReference type="Google" id="ProtNLM"/>
    </source>
</evidence>
<dbReference type="InterPro" id="IPR009057">
    <property type="entry name" value="Homeodomain-like_sf"/>
</dbReference>
<dbReference type="Gene3D" id="1.10.10.10">
    <property type="entry name" value="Winged helix-like DNA-binding domain superfamily/Winged helix DNA-binding domain"/>
    <property type="match status" value="1"/>
</dbReference>
<sequence length="123" mass="14170">MKNKQKKPQPTYSDSFKLGVVRRVVNGELTKEQARVEFGIGGNSSILEWMKKYGYCRDSFTQSAMATSDDKTGPEELKKKVRQLEKQLQTERIRSEFYRTMIDVAERELGISIQKKSDTNPSD</sequence>